<comment type="caution">
    <text evidence="2">The sequence shown here is derived from an EMBL/GenBank/DDBJ whole genome shotgun (WGS) entry which is preliminary data.</text>
</comment>
<evidence type="ECO:0000313" key="3">
    <source>
        <dbReference type="Proteomes" id="UP000750197"/>
    </source>
</evidence>
<organism evidence="2 3">
    <name type="scientific">Candidatus Sysuiplasma superficiale</name>
    <dbReference type="NCBI Taxonomy" id="2823368"/>
    <lineage>
        <taxon>Archaea</taxon>
        <taxon>Methanobacteriati</taxon>
        <taxon>Thermoplasmatota</taxon>
        <taxon>Thermoplasmata</taxon>
        <taxon>Candidatus Sysuiplasmatales</taxon>
        <taxon>Candidatus Sysuiplasmataceae</taxon>
        <taxon>Candidatus Sysuiplasma</taxon>
    </lineage>
</organism>
<feature type="transmembrane region" description="Helical" evidence="1">
    <location>
        <begin position="38"/>
        <end position="55"/>
    </location>
</feature>
<keyword evidence="1" id="KW-0472">Membrane</keyword>
<protein>
    <submittedName>
        <fullName evidence="2">Uncharacterized protein</fullName>
    </submittedName>
</protein>
<feature type="transmembrane region" description="Helical" evidence="1">
    <location>
        <begin position="12"/>
        <end position="32"/>
    </location>
</feature>
<proteinExistence type="predicted"/>
<dbReference type="Proteomes" id="UP000750197">
    <property type="component" value="Unassembled WGS sequence"/>
</dbReference>
<keyword evidence="1" id="KW-0812">Transmembrane</keyword>
<sequence length="66" mass="7553">MLTIIEDAKLALLAFYMDGFLIAHYFVEAFIFETVSKVFILAVASGFAVAVVQEYRHWLATHKEKQ</sequence>
<accession>A0A8J8CCX5</accession>
<keyword evidence="1" id="KW-1133">Transmembrane helix</keyword>
<evidence type="ECO:0000313" key="2">
    <source>
        <dbReference type="EMBL" id="MBX8643914.1"/>
    </source>
</evidence>
<dbReference type="AlphaFoldDB" id="A0A8J8CCX5"/>
<dbReference type="EMBL" id="JAHEAC010000027">
    <property type="protein sequence ID" value="MBX8643914.1"/>
    <property type="molecule type" value="Genomic_DNA"/>
</dbReference>
<gene>
    <name evidence="2" type="ORF">KIY12_04225</name>
</gene>
<evidence type="ECO:0000256" key="1">
    <source>
        <dbReference type="SAM" id="Phobius"/>
    </source>
</evidence>
<reference evidence="2" key="1">
    <citation type="submission" date="2021-05" db="EMBL/GenBank/DDBJ databases">
        <title>Genomic insights into ecological role and evolution of a novel Thermoplasmata order Candidatus Sysuiplasmatales.</title>
        <authorList>
            <person name="Yuan Y."/>
        </authorList>
    </citation>
    <scope>NUCLEOTIDE SEQUENCE</scope>
    <source>
        <strain evidence="2">TUT19-bin139</strain>
    </source>
</reference>
<name>A0A8J8CCX5_9ARCH</name>